<protein>
    <submittedName>
        <fullName evidence="2">Uncharacterized protein</fullName>
    </submittedName>
</protein>
<keyword evidence="3" id="KW-1185">Reference proteome</keyword>
<dbReference type="EMBL" id="CAXLJM020000043">
    <property type="protein sequence ID" value="CAL8110293.1"/>
    <property type="molecule type" value="Genomic_DNA"/>
</dbReference>
<gene>
    <name evidence="2" type="ORF">ODALV1_LOCUS14122</name>
</gene>
<organism evidence="2 3">
    <name type="scientific">Orchesella dallaii</name>
    <dbReference type="NCBI Taxonomy" id="48710"/>
    <lineage>
        <taxon>Eukaryota</taxon>
        <taxon>Metazoa</taxon>
        <taxon>Ecdysozoa</taxon>
        <taxon>Arthropoda</taxon>
        <taxon>Hexapoda</taxon>
        <taxon>Collembola</taxon>
        <taxon>Entomobryomorpha</taxon>
        <taxon>Entomobryoidea</taxon>
        <taxon>Orchesellidae</taxon>
        <taxon>Orchesellinae</taxon>
        <taxon>Orchesella</taxon>
    </lineage>
</organism>
<proteinExistence type="predicted"/>
<reference evidence="2 3" key="1">
    <citation type="submission" date="2024-08" db="EMBL/GenBank/DDBJ databases">
        <authorList>
            <person name="Cucini C."/>
            <person name="Frati F."/>
        </authorList>
    </citation>
    <scope>NUCLEOTIDE SEQUENCE [LARGE SCALE GENOMIC DNA]</scope>
</reference>
<evidence type="ECO:0000256" key="1">
    <source>
        <dbReference type="SAM" id="MobiDB-lite"/>
    </source>
</evidence>
<dbReference type="Proteomes" id="UP001642540">
    <property type="component" value="Unassembled WGS sequence"/>
</dbReference>
<evidence type="ECO:0000313" key="2">
    <source>
        <dbReference type="EMBL" id="CAL8110293.1"/>
    </source>
</evidence>
<name>A0ABP1QR42_9HEXA</name>
<comment type="caution">
    <text evidence="2">The sequence shown here is derived from an EMBL/GenBank/DDBJ whole genome shotgun (WGS) entry which is preliminary data.</text>
</comment>
<feature type="region of interest" description="Disordered" evidence="1">
    <location>
        <begin position="132"/>
        <end position="176"/>
    </location>
</feature>
<sequence length="176" mass="20283">MVEFDEAEIKQEMKKIVVSSLDLEDEAWNKIVACTTYEEMLQFVADDKGMNSTTDLQMIERELVRIVQQQHFSGPDDDRFKKLPVFKDTAGLLRVKTRLSSGDFTEDFTFPLVLPSRCEVVEALVLHEHRKECHAEDKHEGDKVGETLRKDPEAGTRTRFGREVKAPERFPHSSDK</sequence>
<accession>A0ABP1QR42</accession>
<evidence type="ECO:0000313" key="3">
    <source>
        <dbReference type="Proteomes" id="UP001642540"/>
    </source>
</evidence>